<dbReference type="AlphaFoldDB" id="A0A1Y2IBN1"/>
<evidence type="ECO:0000313" key="2">
    <source>
        <dbReference type="EMBL" id="OSC98548.1"/>
    </source>
</evidence>
<name>A0A1Y2IBN1_TRAC3</name>
<proteinExistence type="predicted"/>
<feature type="compositionally biased region" description="Polar residues" evidence="1">
    <location>
        <begin position="46"/>
        <end position="56"/>
    </location>
</feature>
<organism evidence="2 3">
    <name type="scientific">Trametes coccinea (strain BRFM310)</name>
    <name type="common">Pycnoporus coccineus</name>
    <dbReference type="NCBI Taxonomy" id="1353009"/>
    <lineage>
        <taxon>Eukaryota</taxon>
        <taxon>Fungi</taxon>
        <taxon>Dikarya</taxon>
        <taxon>Basidiomycota</taxon>
        <taxon>Agaricomycotina</taxon>
        <taxon>Agaricomycetes</taxon>
        <taxon>Polyporales</taxon>
        <taxon>Polyporaceae</taxon>
        <taxon>Trametes</taxon>
    </lineage>
</organism>
<dbReference type="OrthoDB" id="10609820at2759"/>
<feature type="region of interest" description="Disordered" evidence="1">
    <location>
        <begin position="1"/>
        <end position="62"/>
    </location>
</feature>
<dbReference type="Proteomes" id="UP000193067">
    <property type="component" value="Unassembled WGS sequence"/>
</dbReference>
<feature type="region of interest" description="Disordered" evidence="1">
    <location>
        <begin position="186"/>
        <end position="225"/>
    </location>
</feature>
<evidence type="ECO:0000256" key="1">
    <source>
        <dbReference type="SAM" id="MobiDB-lite"/>
    </source>
</evidence>
<evidence type="ECO:0000313" key="3">
    <source>
        <dbReference type="Proteomes" id="UP000193067"/>
    </source>
</evidence>
<keyword evidence="3" id="KW-1185">Reference proteome</keyword>
<protein>
    <submittedName>
        <fullName evidence="2">Uncharacterized protein</fullName>
    </submittedName>
</protein>
<gene>
    <name evidence="2" type="ORF">PYCCODRAFT_1427793</name>
</gene>
<dbReference type="EMBL" id="KZ084137">
    <property type="protein sequence ID" value="OSC98548.1"/>
    <property type="molecule type" value="Genomic_DNA"/>
</dbReference>
<sequence length="225" mass="24487">MKVTQGGPDVAGPDLFDPDFAPSEAEDDNDAPVTLQDKSKRKGVPSTPSVSRASTRNCKKAKTDVNGTEDLAQKAANQPNTQAAIEECFQLLMGLTSKIPKHWGTAVNRETYLRSLEAIPNLFQAHEKCGGLPVFTPEIALDYAGFIHSCIFMPISLTAMGGKFETYRPKTAMLRNLLRLHDESTTTSGNLSWDGGEAEDTLFAPDSEPERESARSMVKANGRRA</sequence>
<reference evidence="2 3" key="1">
    <citation type="journal article" date="2015" name="Biotechnol. Biofuels">
        <title>Enhanced degradation of softwood versus hardwood by the white-rot fungus Pycnoporus coccineus.</title>
        <authorList>
            <person name="Couturier M."/>
            <person name="Navarro D."/>
            <person name="Chevret D."/>
            <person name="Henrissat B."/>
            <person name="Piumi F."/>
            <person name="Ruiz-Duenas F.J."/>
            <person name="Martinez A.T."/>
            <person name="Grigoriev I.V."/>
            <person name="Riley R."/>
            <person name="Lipzen A."/>
            <person name="Berrin J.G."/>
            <person name="Master E.R."/>
            <person name="Rosso M.N."/>
        </authorList>
    </citation>
    <scope>NUCLEOTIDE SEQUENCE [LARGE SCALE GENOMIC DNA]</scope>
    <source>
        <strain evidence="2 3">BRFM310</strain>
    </source>
</reference>
<accession>A0A1Y2IBN1</accession>